<protein>
    <submittedName>
        <fullName evidence="1">Uncharacterized protein</fullName>
    </submittedName>
</protein>
<dbReference type="AlphaFoldDB" id="A0A7Z7HQT2"/>
<sequence>MAGRMAMTGARDFLGGDFFRQDGGALCGLRGLCGSCALGSMDGIDIRAVAAACTGHGDAEGDDAGGVTQVPAISVSVGFG</sequence>
<dbReference type="Proteomes" id="UP000242886">
    <property type="component" value="Chromosome SDENCHOL"/>
</dbReference>
<reference evidence="1" key="1">
    <citation type="submission" date="2017-03" db="EMBL/GenBank/DDBJ databases">
        <authorList>
            <consortium name="AG Boll"/>
        </authorList>
    </citation>
    <scope>NUCLEOTIDE SEQUENCE [LARGE SCALE GENOMIC DNA]</scope>
    <source>
        <strain evidence="1">Chol</strain>
    </source>
</reference>
<proteinExistence type="predicted"/>
<keyword evidence="2" id="KW-1185">Reference proteome</keyword>
<evidence type="ECO:0000313" key="1">
    <source>
        <dbReference type="EMBL" id="SMB24257.1"/>
    </source>
</evidence>
<name>A0A7Z7HQT2_9PROT</name>
<organism evidence="1 2">
    <name type="scientific">Sterolibacterium denitrificans</name>
    <dbReference type="NCBI Taxonomy" id="157592"/>
    <lineage>
        <taxon>Bacteria</taxon>
        <taxon>Pseudomonadati</taxon>
        <taxon>Pseudomonadota</taxon>
        <taxon>Betaproteobacteria</taxon>
        <taxon>Nitrosomonadales</taxon>
        <taxon>Sterolibacteriaceae</taxon>
        <taxon>Sterolibacterium</taxon>
    </lineage>
</organism>
<dbReference type="EMBL" id="LT837803">
    <property type="protein sequence ID" value="SMB24257.1"/>
    <property type="molecule type" value="Genomic_DNA"/>
</dbReference>
<gene>
    <name evidence="1" type="ORF">SDENCHOL_11024</name>
</gene>
<evidence type="ECO:0000313" key="2">
    <source>
        <dbReference type="Proteomes" id="UP000242886"/>
    </source>
</evidence>
<accession>A0A7Z7HQT2</accession>